<keyword evidence="3" id="KW-1185">Reference proteome</keyword>
<proteinExistence type="predicted"/>
<accession>A0ABM5P1V6</accession>
<name>A0ABM5P1V6_9MOLU</name>
<reference evidence="2 3" key="1">
    <citation type="journal article" date="2014" name="Genome Announc.">
        <title>Complete Genome Sequence of Mycoplasma ovis Strain Michigan, a Hemoplasma of Sheep with Two Distinct 16S rRNA Genes.</title>
        <authorList>
            <person name="Deshuillers P.L."/>
            <person name="Santos A.P."/>
            <person name="do Nascimento N.C."/>
            <person name="Hampel J.A."/>
            <person name="Bergin I.L."/>
            <person name="Dyson M.C."/>
            <person name="Messick J.B."/>
        </authorList>
    </citation>
    <scope>NUCLEOTIDE SEQUENCE [LARGE SCALE GENOMIC DNA]</scope>
    <source>
        <strain evidence="2 3">Michigan</strain>
    </source>
</reference>
<dbReference type="Proteomes" id="UP000018745">
    <property type="component" value="Chromosome"/>
</dbReference>
<evidence type="ECO:0000313" key="1">
    <source>
        <dbReference type="EMBL" id="AHC40414.1"/>
    </source>
</evidence>
<organism evidence="2 3">
    <name type="scientific">Mycoplasma ovis str. Michigan</name>
    <dbReference type="NCBI Taxonomy" id="1415773"/>
    <lineage>
        <taxon>Bacteria</taxon>
        <taxon>Bacillati</taxon>
        <taxon>Mycoplasmatota</taxon>
        <taxon>Mollicutes</taxon>
        <taxon>Mycoplasmataceae</taxon>
        <taxon>Mycoplasma</taxon>
    </lineage>
</organism>
<gene>
    <name evidence="1" type="ORF">OVS_03310</name>
    <name evidence="2" type="ORF">OVS_03345</name>
</gene>
<dbReference type="EMBL" id="CP006935">
    <property type="protein sequence ID" value="AHC40421.1"/>
    <property type="molecule type" value="Genomic_DNA"/>
</dbReference>
<evidence type="ECO:0000313" key="2">
    <source>
        <dbReference type="EMBL" id="AHC40421.1"/>
    </source>
</evidence>
<evidence type="ECO:0000313" key="3">
    <source>
        <dbReference type="Proteomes" id="UP000018745"/>
    </source>
</evidence>
<protein>
    <submittedName>
        <fullName evidence="2">Uncharacterized protein</fullName>
    </submittedName>
</protein>
<dbReference type="EMBL" id="CP006935">
    <property type="protein sequence ID" value="AHC40414.1"/>
    <property type="molecule type" value="Genomic_DNA"/>
</dbReference>
<sequence length="56" mass="6293">MGEEKSELKQVQKITSSGVLFIDIEGDYGQTKAPFWISKVTGNQEITPKKIVLILR</sequence>